<feature type="domain" description="RNA polymerase sigma-70 region 2" evidence="7">
    <location>
        <begin position="4"/>
        <end position="71"/>
    </location>
</feature>
<keyword evidence="5 6" id="KW-0804">Transcription</keyword>
<name>A0ABT0K4B4_9ACTN</name>
<dbReference type="Gene3D" id="1.10.1740.10">
    <property type="match status" value="1"/>
</dbReference>
<dbReference type="PANTHER" id="PTHR43133:SF52">
    <property type="entry name" value="ECF RNA POLYMERASE SIGMA FACTOR SIGL"/>
    <property type="match status" value="1"/>
</dbReference>
<keyword evidence="2 6" id="KW-0805">Transcription regulation</keyword>
<dbReference type="InterPro" id="IPR013325">
    <property type="entry name" value="RNA_pol_sigma_r2"/>
</dbReference>
<evidence type="ECO:0000256" key="5">
    <source>
        <dbReference type="ARBA" id="ARBA00023163"/>
    </source>
</evidence>
<keyword evidence="3 6" id="KW-0731">Sigma factor</keyword>
<accession>A0ABT0K4B4</accession>
<dbReference type="Pfam" id="PF04542">
    <property type="entry name" value="Sigma70_r2"/>
    <property type="match status" value="1"/>
</dbReference>
<dbReference type="InterPro" id="IPR013324">
    <property type="entry name" value="RNA_pol_sigma_r3/r4-like"/>
</dbReference>
<evidence type="ECO:0000256" key="1">
    <source>
        <dbReference type="ARBA" id="ARBA00010641"/>
    </source>
</evidence>
<comment type="similarity">
    <text evidence="1 6">Belongs to the sigma-70 factor family. ECF subfamily.</text>
</comment>
<evidence type="ECO:0000313" key="10">
    <source>
        <dbReference type="Proteomes" id="UP001201873"/>
    </source>
</evidence>
<dbReference type="InterPro" id="IPR000838">
    <property type="entry name" value="RNA_pol_sigma70_ECF_CS"/>
</dbReference>
<dbReference type="InterPro" id="IPR007627">
    <property type="entry name" value="RNA_pol_sigma70_r2"/>
</dbReference>
<organism evidence="9 10">
    <name type="scientific">Frankia umida</name>
    <dbReference type="NCBI Taxonomy" id="573489"/>
    <lineage>
        <taxon>Bacteria</taxon>
        <taxon>Bacillati</taxon>
        <taxon>Actinomycetota</taxon>
        <taxon>Actinomycetes</taxon>
        <taxon>Frankiales</taxon>
        <taxon>Frankiaceae</taxon>
        <taxon>Frankia</taxon>
    </lineage>
</organism>
<evidence type="ECO:0000256" key="6">
    <source>
        <dbReference type="RuleBase" id="RU000716"/>
    </source>
</evidence>
<dbReference type="PROSITE" id="PS01063">
    <property type="entry name" value="SIGMA70_ECF"/>
    <property type="match status" value="1"/>
</dbReference>
<dbReference type="CDD" id="cd06171">
    <property type="entry name" value="Sigma70_r4"/>
    <property type="match status" value="1"/>
</dbReference>
<keyword evidence="10" id="KW-1185">Reference proteome</keyword>
<comment type="caution">
    <text evidence="9">The sequence shown here is derived from an EMBL/GenBank/DDBJ whole genome shotgun (WGS) entry which is preliminary data.</text>
</comment>
<sequence length="161" mass="18460">MARLYRDHHRVLLSFIGKHVDDRHRAEDIAQETLLRAWRNLDSLRPDGVRSYLFTIARNVITDAWRAERRRPSLVDHGGEVVATVPVVDDVSQAIEAWVVKEALDRISPAHRAVVQELYYEGRTVRETAARLSLPEGTVKSRAYYAIRALRDAFEEMGVGR</sequence>
<dbReference type="EMBL" id="JALKFT010000032">
    <property type="protein sequence ID" value="MCK9878349.1"/>
    <property type="molecule type" value="Genomic_DNA"/>
</dbReference>
<protein>
    <recommendedName>
        <fullName evidence="6">RNA polymerase sigma factor</fullName>
    </recommendedName>
</protein>
<dbReference type="NCBIfam" id="TIGR02937">
    <property type="entry name" value="sigma70-ECF"/>
    <property type="match status" value="1"/>
</dbReference>
<dbReference type="Proteomes" id="UP001201873">
    <property type="component" value="Unassembled WGS sequence"/>
</dbReference>
<dbReference type="SUPFAM" id="SSF88946">
    <property type="entry name" value="Sigma2 domain of RNA polymerase sigma factors"/>
    <property type="match status" value="1"/>
</dbReference>
<evidence type="ECO:0000256" key="4">
    <source>
        <dbReference type="ARBA" id="ARBA00023125"/>
    </source>
</evidence>
<evidence type="ECO:0000256" key="3">
    <source>
        <dbReference type="ARBA" id="ARBA00023082"/>
    </source>
</evidence>
<evidence type="ECO:0000259" key="8">
    <source>
        <dbReference type="Pfam" id="PF04545"/>
    </source>
</evidence>
<dbReference type="InterPro" id="IPR039425">
    <property type="entry name" value="RNA_pol_sigma-70-like"/>
</dbReference>
<dbReference type="Gene3D" id="1.10.10.10">
    <property type="entry name" value="Winged helix-like DNA-binding domain superfamily/Winged helix DNA-binding domain"/>
    <property type="match status" value="1"/>
</dbReference>
<evidence type="ECO:0000256" key="2">
    <source>
        <dbReference type="ARBA" id="ARBA00023015"/>
    </source>
</evidence>
<dbReference type="InterPro" id="IPR036388">
    <property type="entry name" value="WH-like_DNA-bd_sf"/>
</dbReference>
<proteinExistence type="inferred from homology"/>
<feature type="domain" description="RNA polymerase sigma-70 region 4" evidence="8">
    <location>
        <begin position="103"/>
        <end position="151"/>
    </location>
</feature>
<dbReference type="RefSeq" id="WP_248826469.1">
    <property type="nucleotide sequence ID" value="NZ_JALKFT010000032.1"/>
</dbReference>
<dbReference type="InterPro" id="IPR007630">
    <property type="entry name" value="RNA_pol_sigma70_r4"/>
</dbReference>
<dbReference type="InterPro" id="IPR014284">
    <property type="entry name" value="RNA_pol_sigma-70_dom"/>
</dbReference>
<dbReference type="SUPFAM" id="SSF88659">
    <property type="entry name" value="Sigma3 and sigma4 domains of RNA polymerase sigma factors"/>
    <property type="match status" value="1"/>
</dbReference>
<keyword evidence="4 6" id="KW-0238">DNA-binding</keyword>
<evidence type="ECO:0000313" key="9">
    <source>
        <dbReference type="EMBL" id="MCK9878349.1"/>
    </source>
</evidence>
<gene>
    <name evidence="9" type="ORF">MXD59_21685</name>
</gene>
<dbReference type="PANTHER" id="PTHR43133">
    <property type="entry name" value="RNA POLYMERASE ECF-TYPE SIGMA FACTO"/>
    <property type="match status" value="1"/>
</dbReference>
<evidence type="ECO:0000259" key="7">
    <source>
        <dbReference type="Pfam" id="PF04542"/>
    </source>
</evidence>
<reference evidence="9 10" key="1">
    <citation type="submission" date="2022-04" db="EMBL/GenBank/DDBJ databases">
        <title>Genome diversity in the genus Frankia.</title>
        <authorList>
            <person name="Carlos-Shanley C."/>
            <person name="Hahn D."/>
        </authorList>
    </citation>
    <scope>NUCLEOTIDE SEQUENCE [LARGE SCALE GENOMIC DNA]</scope>
    <source>
        <strain evidence="9 10">Ag45/Mut15</strain>
    </source>
</reference>
<dbReference type="Pfam" id="PF04545">
    <property type="entry name" value="Sigma70_r4"/>
    <property type="match status" value="1"/>
</dbReference>